<keyword evidence="2" id="KW-0067">ATP-binding</keyword>
<feature type="domain" description="Sigma-54 factor interaction" evidence="5">
    <location>
        <begin position="285"/>
        <end position="526"/>
    </location>
</feature>
<dbReference type="InterPro" id="IPR009057">
    <property type="entry name" value="Homeodomain-like_sf"/>
</dbReference>
<dbReference type="GO" id="GO:0006355">
    <property type="term" value="P:regulation of DNA-templated transcription"/>
    <property type="evidence" value="ECO:0007669"/>
    <property type="project" value="InterPro"/>
</dbReference>
<dbReference type="PROSITE" id="PS50045">
    <property type="entry name" value="SIGMA54_INTERACT_4"/>
    <property type="match status" value="1"/>
</dbReference>
<dbReference type="Pfam" id="PF25601">
    <property type="entry name" value="AAA_lid_14"/>
    <property type="match status" value="1"/>
</dbReference>
<evidence type="ECO:0000313" key="7">
    <source>
        <dbReference type="Proteomes" id="UP000198891"/>
    </source>
</evidence>
<dbReference type="Pfam" id="PF02954">
    <property type="entry name" value="HTH_8"/>
    <property type="match status" value="1"/>
</dbReference>
<dbReference type="AlphaFoldDB" id="A0A1H3NDV5"/>
<keyword evidence="1" id="KW-0547">Nucleotide-binding</keyword>
<dbReference type="InterPro" id="IPR058031">
    <property type="entry name" value="AAA_lid_NorR"/>
</dbReference>
<dbReference type="InterPro" id="IPR029016">
    <property type="entry name" value="GAF-like_dom_sf"/>
</dbReference>
<reference evidence="6 7" key="1">
    <citation type="submission" date="2016-10" db="EMBL/GenBank/DDBJ databases">
        <authorList>
            <person name="de Groot N.N."/>
        </authorList>
    </citation>
    <scope>NUCLEOTIDE SEQUENCE [LARGE SCALE GENOMIC DNA]</scope>
    <source>
        <strain evidence="6 7">CGMCC 4.3491</strain>
    </source>
</reference>
<organism evidence="6 7">
    <name type="scientific">Herbiconiux ginsengi</name>
    <dbReference type="NCBI Taxonomy" id="381665"/>
    <lineage>
        <taxon>Bacteria</taxon>
        <taxon>Bacillati</taxon>
        <taxon>Actinomycetota</taxon>
        <taxon>Actinomycetes</taxon>
        <taxon>Micrococcales</taxon>
        <taxon>Microbacteriaceae</taxon>
        <taxon>Herbiconiux</taxon>
    </lineage>
</organism>
<evidence type="ECO:0000256" key="1">
    <source>
        <dbReference type="ARBA" id="ARBA00022741"/>
    </source>
</evidence>
<dbReference type="GO" id="GO:0043565">
    <property type="term" value="F:sequence-specific DNA binding"/>
    <property type="evidence" value="ECO:0007669"/>
    <property type="project" value="InterPro"/>
</dbReference>
<keyword evidence="4" id="KW-0804">Transcription</keyword>
<dbReference type="SUPFAM" id="SSF46689">
    <property type="entry name" value="Homeodomain-like"/>
    <property type="match status" value="1"/>
</dbReference>
<dbReference type="Proteomes" id="UP000198891">
    <property type="component" value="Unassembled WGS sequence"/>
</dbReference>
<evidence type="ECO:0000259" key="5">
    <source>
        <dbReference type="PROSITE" id="PS50045"/>
    </source>
</evidence>
<evidence type="ECO:0000256" key="2">
    <source>
        <dbReference type="ARBA" id="ARBA00022840"/>
    </source>
</evidence>
<dbReference type="Gene3D" id="1.10.10.60">
    <property type="entry name" value="Homeodomain-like"/>
    <property type="match status" value="1"/>
</dbReference>
<keyword evidence="3" id="KW-0805">Transcription regulation</keyword>
<dbReference type="RefSeq" id="WP_092551631.1">
    <property type="nucleotide sequence ID" value="NZ_FNPZ01000001.1"/>
</dbReference>
<dbReference type="Gene3D" id="1.10.8.60">
    <property type="match status" value="1"/>
</dbReference>
<accession>A0A1H3NDV5</accession>
<dbReference type="Gene3D" id="3.30.450.40">
    <property type="match status" value="1"/>
</dbReference>
<dbReference type="InterPro" id="IPR002197">
    <property type="entry name" value="HTH_Fis"/>
</dbReference>
<proteinExistence type="predicted"/>
<dbReference type="GO" id="GO:0005524">
    <property type="term" value="F:ATP binding"/>
    <property type="evidence" value="ECO:0007669"/>
    <property type="project" value="UniProtKB-KW"/>
</dbReference>
<evidence type="ECO:0000256" key="3">
    <source>
        <dbReference type="ARBA" id="ARBA00023015"/>
    </source>
</evidence>
<sequence length="603" mass="65712">MPAYPRLDDLRDTFLSDGKLDVRMEQMVRPVVLESWKRSRGFGNSNRFSELPLHSPIVSDSVLLRAARPILSTLADELGMSNASLLIADRHARILETWISNQDLARKLERVGSVPGHTAAEEMVGTNGVGTPAADRKASMIVGAEHIADVLTDFACVGAPINNPITGRPEGIVTLTALASDASPILPSLINQAAREVGRQLVNLASMRERVLLDSFLSASRLGRAIAVVGGDVLMENPAATEYLHHVDKTTLWMIVSESVTASHPKRTVRLETEAAITELNCTAIVFDDELIGAIVEVVQQIHTEPLNALPTPPTSPNWAPLAESLPGTSQAWVYAREQAESAMRASLPVVVFGAPGTGKFTLLRHMLDRVAPRQTPAVLDSQDAQKDVETWFTELSTALDEGTPVIFRHLDSLDEVVAQRAADHLGAAPTLLARGLVLGTAGAQGSRALEPGHQALLDLIAVGRIDMPNLRERKQDMRSLLHVFERKYASAVSISYTQGAYTALSRAPWPGNLRQLDSVMRGVFSLGRRNEVTVDQLPPAIAAYARRRDLTMLEQLEVDGIINALIRCFGNKVLAAEMLGISRSTLYRKISGYKLDEERLFL</sequence>
<evidence type="ECO:0000313" key="6">
    <source>
        <dbReference type="EMBL" id="SDY87038.1"/>
    </source>
</evidence>
<dbReference type="PANTHER" id="PTHR32071">
    <property type="entry name" value="TRANSCRIPTIONAL REGULATORY PROTEIN"/>
    <property type="match status" value="1"/>
</dbReference>
<name>A0A1H3NDV5_9MICO</name>
<dbReference type="PRINTS" id="PR01590">
    <property type="entry name" value="HTHFIS"/>
</dbReference>
<dbReference type="InterPro" id="IPR002078">
    <property type="entry name" value="Sigma_54_int"/>
</dbReference>
<dbReference type="OrthoDB" id="5496274at2"/>
<keyword evidence="7" id="KW-1185">Reference proteome</keyword>
<dbReference type="STRING" id="381665.SAMN05216554_1811"/>
<dbReference type="InterPro" id="IPR027417">
    <property type="entry name" value="P-loop_NTPase"/>
</dbReference>
<dbReference type="SUPFAM" id="SSF52540">
    <property type="entry name" value="P-loop containing nucleoside triphosphate hydrolases"/>
    <property type="match status" value="1"/>
</dbReference>
<gene>
    <name evidence="6" type="ORF">SAMN05216554_1811</name>
</gene>
<dbReference type="EMBL" id="FNPZ01000001">
    <property type="protein sequence ID" value="SDY87038.1"/>
    <property type="molecule type" value="Genomic_DNA"/>
</dbReference>
<evidence type="ECO:0000256" key="4">
    <source>
        <dbReference type="ARBA" id="ARBA00023163"/>
    </source>
</evidence>
<protein>
    <submittedName>
        <fullName evidence="6">Transcriptional regulator of acetoin/glycerol metabolism</fullName>
    </submittedName>
</protein>